<organism evidence="1 2">
    <name type="scientific">Azospirillum doebereinerae</name>
    <dbReference type="NCBI Taxonomy" id="92933"/>
    <lineage>
        <taxon>Bacteria</taxon>
        <taxon>Pseudomonadati</taxon>
        <taxon>Pseudomonadota</taxon>
        <taxon>Alphaproteobacteria</taxon>
        <taxon>Rhodospirillales</taxon>
        <taxon>Azospirillaceae</taxon>
        <taxon>Azospirillum</taxon>
    </lineage>
</organism>
<dbReference type="EMBL" id="RZIJ01000001">
    <property type="protein sequence ID" value="RUQ75703.1"/>
    <property type="molecule type" value="Genomic_DNA"/>
</dbReference>
<dbReference type="AlphaFoldDB" id="A0A3S0V3P7"/>
<dbReference type="Pfam" id="PF11164">
    <property type="entry name" value="DUF2948"/>
    <property type="match status" value="1"/>
</dbReference>
<accession>A0A3S0V3P7</accession>
<proteinExistence type="predicted"/>
<dbReference type="RefSeq" id="WP_126993927.1">
    <property type="nucleotide sequence ID" value="NZ_CP173190.1"/>
</dbReference>
<name>A0A3S0V3P7_9PROT</name>
<keyword evidence="2" id="KW-1185">Reference proteome</keyword>
<dbReference type="InterPro" id="IPR021335">
    <property type="entry name" value="DUF2948"/>
</dbReference>
<gene>
    <name evidence="1" type="ORF">EJ913_00875</name>
</gene>
<reference evidence="1 2" key="1">
    <citation type="submission" date="2018-12" db="EMBL/GenBank/DDBJ databases">
        <authorList>
            <person name="Yang Y."/>
        </authorList>
    </citation>
    <scope>NUCLEOTIDE SEQUENCE [LARGE SCALE GENOMIC DNA]</scope>
    <source>
        <strain evidence="1 2">GSF71</strain>
    </source>
</reference>
<dbReference type="OrthoDB" id="7352754at2"/>
<evidence type="ECO:0000313" key="2">
    <source>
        <dbReference type="Proteomes" id="UP000280346"/>
    </source>
</evidence>
<evidence type="ECO:0000313" key="1">
    <source>
        <dbReference type="EMBL" id="RUQ75703.1"/>
    </source>
</evidence>
<comment type="caution">
    <text evidence="1">The sequence shown here is derived from an EMBL/GenBank/DDBJ whole genome shotgun (WGS) entry which is preliminary data.</text>
</comment>
<sequence length="153" mass="16719">MTAAPIRLRAEDDEDLKIVSACLQDAILPIGDMGFLPDEKRFVMVVNRFRWESADQPRPGPKADDDDEAPFERVHCGVRVEGVTGVKLRGIDVKDRGQILELLSLETVEGGGVALHFAGGGCVRLDGAGWRLLVEDLGEPWPTGCKPCHTLED</sequence>
<protein>
    <submittedName>
        <fullName evidence="1">DUF2948 family protein</fullName>
    </submittedName>
</protein>
<dbReference type="Proteomes" id="UP000280346">
    <property type="component" value="Unassembled WGS sequence"/>
</dbReference>